<proteinExistence type="predicted"/>
<dbReference type="OrthoDB" id="3266451at2759"/>
<evidence type="ECO:0000256" key="1">
    <source>
        <dbReference type="SAM" id="MobiDB-lite"/>
    </source>
</evidence>
<accession>A0A4Y9Z9E1</accession>
<gene>
    <name evidence="2" type="ORF">EVG20_g2369</name>
</gene>
<evidence type="ECO:0008006" key="4">
    <source>
        <dbReference type="Google" id="ProtNLM"/>
    </source>
</evidence>
<dbReference type="PANTHER" id="PTHR38926:SF5">
    <property type="entry name" value="F-BOX AND LEUCINE-RICH REPEAT PROTEIN 6"/>
    <property type="match status" value="1"/>
</dbReference>
<comment type="caution">
    <text evidence="2">The sequence shown here is derived from an EMBL/GenBank/DDBJ whole genome shotgun (WGS) entry which is preliminary data.</text>
</comment>
<name>A0A4Y9Z9E1_9AGAM</name>
<protein>
    <recommendedName>
        <fullName evidence="4">F-box domain-containing protein</fullName>
    </recommendedName>
</protein>
<evidence type="ECO:0000313" key="3">
    <source>
        <dbReference type="Proteomes" id="UP000298327"/>
    </source>
</evidence>
<organism evidence="2 3">
    <name type="scientific">Dentipellis fragilis</name>
    <dbReference type="NCBI Taxonomy" id="205917"/>
    <lineage>
        <taxon>Eukaryota</taxon>
        <taxon>Fungi</taxon>
        <taxon>Dikarya</taxon>
        <taxon>Basidiomycota</taxon>
        <taxon>Agaricomycotina</taxon>
        <taxon>Agaricomycetes</taxon>
        <taxon>Russulales</taxon>
        <taxon>Hericiaceae</taxon>
        <taxon>Dentipellis</taxon>
    </lineage>
</organism>
<evidence type="ECO:0000313" key="2">
    <source>
        <dbReference type="EMBL" id="TFY70627.1"/>
    </source>
</evidence>
<reference evidence="2 3" key="1">
    <citation type="submission" date="2019-02" db="EMBL/GenBank/DDBJ databases">
        <title>Genome sequencing of the rare red list fungi Dentipellis fragilis.</title>
        <authorList>
            <person name="Buettner E."/>
            <person name="Kellner H."/>
        </authorList>
    </citation>
    <scope>NUCLEOTIDE SEQUENCE [LARGE SCALE GENOMIC DNA]</scope>
    <source>
        <strain evidence="2 3">DSM 105465</strain>
    </source>
</reference>
<keyword evidence="3" id="KW-1185">Reference proteome</keyword>
<dbReference type="PANTHER" id="PTHR38926">
    <property type="entry name" value="F-BOX DOMAIN CONTAINING PROTEIN, EXPRESSED"/>
    <property type="match status" value="1"/>
</dbReference>
<feature type="compositionally biased region" description="Polar residues" evidence="1">
    <location>
        <begin position="161"/>
        <end position="171"/>
    </location>
</feature>
<feature type="region of interest" description="Disordered" evidence="1">
    <location>
        <begin position="152"/>
        <end position="171"/>
    </location>
</feature>
<dbReference type="SUPFAM" id="SSF52058">
    <property type="entry name" value="L domain-like"/>
    <property type="match status" value="1"/>
</dbReference>
<dbReference type="SUPFAM" id="SSF52047">
    <property type="entry name" value="RNI-like"/>
    <property type="match status" value="1"/>
</dbReference>
<sequence>MLMPASRRERKAGAILGRMLAAGERDTHTTPVMIICIDALRILLLIAVKLSIECAQDISHELLLFLDREAKERFSTVLNSETNNYETRPSSEFESKALSRHIPRRFIHGTVTLSLYLGFVKSSEIPPTLFTDQTRWFPRRSMLKGPLKSIFRRPKTKPKTAPQTNKTSVAQSSPIFRLPPELLGIIFMHVLDDDEAFVIPKRKSLNHREKTRAPAWTDLLLVCRYWRDVALNFPVLWSRIEPITAEWMEQCLQRSHNVPLRLKMAAGDAITSTGRLSKIFHLADINMSRMQELTITSTPGTVGTFTVPVSLLIRRVAPELEVLTIDQGSIVATGPRTMDSYYYFSKEIFQGNAPKLRRLCVRSNVVQFRMQVAFFRSLTHLEIANHRLWQSEAMEVLIECMGTWTQLRVLVLKGSLPTDTNATNSPSTDLSSPRRRIRPPHLQRLEIADSASSADHFLDHIILPPRVALSLICALGDDTPNTDGPQMQQDALAPLPQPPARLIEPYSAITHAYVIAARCSIAVAGFAGPVVKNKTTVLRLLRFSELVELYIVTPHGFREASWISVLQPMANLRVLRVDGHCTDMDGFLFALSSRGIDSADGMHPMLPHLQKLHLEHRFLPITAWEYLLGALVDRQAFRAPKLDLLVQTSKASIAQTEGHIRRRLQNITSPFELTEMKNKRRGRSMVKRYFSRGIRLDEIRLRFRVQDGLGLGLRVYANLVYNRRRCGCMQNNRLAAGSLTRLHITAKSGTPLPLSTLTNSLVWPSDVHLSFNGVASFKHRSSQMEPVVYIPRSTDSPVYRLPSEILGTIILLLLPRRAGFADDDEMEDEEPDTPELLLSSAHCRRKPWQSQTEAPSWTNVLYVCRRWQSVALNCPDLWTGLYNNNPWWATACVSLSRQMPLELALTQTKANLGDSLAVARIAIRHFYRMRKANIVSSQHDFVASVLGCLERTPAPLLEEFSVECTGCTYIDHNHSSWFPQFLFAQQSTSLRKLKISHYGCLQIPLLSHVFLSLTHLEISDPSFWAFETMDITVRCMEAWKCLEVLVLTCPWSHQMASSRICDRNPYPMAPPNFIIAVPHLKQIRITDCAMLADRFLRHLVLSPSISLSLHCELFTAATLLHPLIVARSLLSHVPPGATRQVASLDVSICDGFIDLGGITKHEVTGFNGRYYDSEDEGEDEGEPDDSLVYRRTSSNYKLGLILGHHDNVVAHPGYLGGVFEQLNFCRTFDFSLYLKHNLPRETWIQVLRPMGRVEDLHLSCTARKPTLKEFIEVLGMPVPGVHTMAPGTSLFLPRLKLLDLHISLFDEVGWQYLADVLVWRYGMGSQLDFLILWECSGDVGRHRPDERTQEVLDKVIDVEIIWKVEMYRKGLSMADEEEETDEDEDDWMSEGEVEILGGLGLT</sequence>
<dbReference type="Proteomes" id="UP000298327">
    <property type="component" value="Unassembled WGS sequence"/>
</dbReference>
<dbReference type="EMBL" id="SEOQ01000091">
    <property type="protein sequence ID" value="TFY70627.1"/>
    <property type="molecule type" value="Genomic_DNA"/>
</dbReference>